<organism evidence="2 3">
    <name type="scientific">Aspergillus leporis</name>
    <dbReference type="NCBI Taxonomy" id="41062"/>
    <lineage>
        <taxon>Eukaryota</taxon>
        <taxon>Fungi</taxon>
        <taxon>Dikarya</taxon>
        <taxon>Ascomycota</taxon>
        <taxon>Pezizomycotina</taxon>
        <taxon>Eurotiomycetes</taxon>
        <taxon>Eurotiomycetidae</taxon>
        <taxon>Eurotiales</taxon>
        <taxon>Aspergillaceae</taxon>
        <taxon>Aspergillus</taxon>
        <taxon>Aspergillus subgen. Circumdati</taxon>
    </lineage>
</organism>
<evidence type="ECO:0000313" key="2">
    <source>
        <dbReference type="EMBL" id="KAB8075233.1"/>
    </source>
</evidence>
<sequence>MRETASKEDRFRGSELNSFNHHLRSFFRIHNVTSAFRGFHILIFFLQFIKMMSVSGTCLLHIRKHEHANNLCARGNCGCMHIPGQINPWIREVKSNLFILVVAQLTTLLSISVIRAMICLCDSKSQYVLAVGPSSNHNQREWACDKATPYDFAMTAFAEDNRDYLYGVGPFIGLAI</sequence>
<keyword evidence="3" id="KW-1185">Reference proteome</keyword>
<feature type="transmembrane region" description="Helical" evidence="1">
    <location>
        <begin position="97"/>
        <end position="118"/>
    </location>
</feature>
<accession>A0A5N5X355</accession>
<feature type="transmembrane region" description="Helical" evidence="1">
    <location>
        <begin position="39"/>
        <end position="60"/>
    </location>
</feature>
<dbReference type="EMBL" id="ML732197">
    <property type="protein sequence ID" value="KAB8075233.1"/>
    <property type="molecule type" value="Genomic_DNA"/>
</dbReference>
<gene>
    <name evidence="2" type="ORF">BDV29DRAFT_172301</name>
</gene>
<evidence type="ECO:0000313" key="3">
    <source>
        <dbReference type="Proteomes" id="UP000326565"/>
    </source>
</evidence>
<keyword evidence="1" id="KW-1133">Transmembrane helix</keyword>
<dbReference type="AlphaFoldDB" id="A0A5N5X355"/>
<keyword evidence="1" id="KW-0472">Membrane</keyword>
<reference evidence="2 3" key="1">
    <citation type="submission" date="2019-04" db="EMBL/GenBank/DDBJ databases">
        <title>Friends and foes A comparative genomics study of 23 Aspergillus species from section Flavi.</title>
        <authorList>
            <consortium name="DOE Joint Genome Institute"/>
            <person name="Kjaerbolling I."/>
            <person name="Vesth T."/>
            <person name="Frisvad J.C."/>
            <person name="Nybo J.L."/>
            <person name="Theobald S."/>
            <person name="Kildgaard S."/>
            <person name="Isbrandt T."/>
            <person name="Kuo A."/>
            <person name="Sato A."/>
            <person name="Lyhne E.K."/>
            <person name="Kogle M.E."/>
            <person name="Wiebenga A."/>
            <person name="Kun R.S."/>
            <person name="Lubbers R.J."/>
            <person name="Makela M.R."/>
            <person name="Barry K."/>
            <person name="Chovatia M."/>
            <person name="Clum A."/>
            <person name="Daum C."/>
            <person name="Haridas S."/>
            <person name="He G."/>
            <person name="LaButti K."/>
            <person name="Lipzen A."/>
            <person name="Mondo S."/>
            <person name="Riley R."/>
            <person name="Salamov A."/>
            <person name="Simmons B.A."/>
            <person name="Magnuson J.K."/>
            <person name="Henrissat B."/>
            <person name="Mortensen U.H."/>
            <person name="Larsen T.O."/>
            <person name="Devries R.P."/>
            <person name="Grigoriev I.V."/>
            <person name="Machida M."/>
            <person name="Baker S.E."/>
            <person name="Andersen M.R."/>
        </authorList>
    </citation>
    <scope>NUCLEOTIDE SEQUENCE [LARGE SCALE GENOMIC DNA]</scope>
    <source>
        <strain evidence="2 3">CBS 151.66</strain>
    </source>
</reference>
<proteinExistence type="predicted"/>
<keyword evidence="1" id="KW-0812">Transmembrane</keyword>
<evidence type="ECO:0000256" key="1">
    <source>
        <dbReference type="SAM" id="Phobius"/>
    </source>
</evidence>
<protein>
    <submittedName>
        <fullName evidence="2">Uncharacterized protein</fullName>
    </submittedName>
</protein>
<dbReference type="Proteomes" id="UP000326565">
    <property type="component" value="Unassembled WGS sequence"/>
</dbReference>
<name>A0A5N5X355_9EURO</name>